<organism evidence="1 2">
    <name type="scientific">Planococcus massiliensis</name>
    <dbReference type="NCBI Taxonomy" id="1499687"/>
    <lineage>
        <taxon>Bacteria</taxon>
        <taxon>Bacillati</taxon>
        <taxon>Bacillota</taxon>
        <taxon>Bacilli</taxon>
        <taxon>Bacillales</taxon>
        <taxon>Caryophanaceae</taxon>
        <taxon>Planococcus</taxon>
    </lineage>
</organism>
<dbReference type="Proteomes" id="UP000043699">
    <property type="component" value="Unassembled WGS sequence"/>
</dbReference>
<dbReference type="RefSeq" id="WP_052652643.1">
    <property type="nucleotide sequence ID" value="NZ_CCXS01000001.1"/>
</dbReference>
<dbReference type="SUPFAM" id="SSF51556">
    <property type="entry name" value="Metallo-dependent hydrolases"/>
    <property type="match status" value="1"/>
</dbReference>
<dbReference type="EMBL" id="CCXS01000001">
    <property type="protein sequence ID" value="CEG23724.1"/>
    <property type="molecule type" value="Genomic_DNA"/>
</dbReference>
<reference evidence="1 2" key="1">
    <citation type="submission" date="2014-09" db="EMBL/GenBank/DDBJ databases">
        <authorList>
            <person name="Urmite Genomes Urmite Genomes"/>
        </authorList>
    </citation>
    <scope>NUCLEOTIDE SEQUENCE [LARGE SCALE GENOMIC DNA]</scope>
    <source>
        <strain evidence="1 2">ES2</strain>
    </source>
</reference>
<dbReference type="GO" id="GO:0070573">
    <property type="term" value="F:metallodipeptidase activity"/>
    <property type="evidence" value="ECO:0007669"/>
    <property type="project" value="InterPro"/>
</dbReference>
<dbReference type="PANTHER" id="PTHR10443">
    <property type="entry name" value="MICROSOMAL DIPEPTIDASE"/>
    <property type="match status" value="1"/>
</dbReference>
<accession>A0A098EN57</accession>
<dbReference type="PROSITE" id="PS51365">
    <property type="entry name" value="RENAL_DIPEPTIDASE_2"/>
    <property type="match status" value="1"/>
</dbReference>
<dbReference type="STRING" id="1499687.BN1080_02728"/>
<dbReference type="InterPro" id="IPR008257">
    <property type="entry name" value="Pept_M19"/>
</dbReference>
<evidence type="ECO:0000313" key="1">
    <source>
        <dbReference type="EMBL" id="CEG23724.1"/>
    </source>
</evidence>
<proteinExistence type="predicted"/>
<protein>
    <submittedName>
        <fullName evidence="1">Membrane dipeptidase (Peptidase family M19)</fullName>
    </submittedName>
</protein>
<sequence length="322" mass="36261">MKIIDMHSDLFTDIAWRKSRGESNIFDAYHYPKLKAGLVETVICVFWVEPVFQQAPLERIQTVYRLVMEDLEHSKYAQICRSLSDALFSPPSDKINLIMGLEGLDFLGSSLHQLPESLSRLDEIGINHMSLTWNGRNDFASGTGSGHLQSGLTHLGNLAVNKANEFGWLVDASHLDDESFWNLYHYSHRPIIASHSNARTLCVHERNLTDAQLKAIAEKNGIVGLNSYWGFIDPKKPTLDRFVDHAIYIADLIGTEHLAFGFDFMDYLKGHAIGLEMAGSTKGLEDITRIPALLEQMAKRGFTNKELEAIGYQNAIRLIESK</sequence>
<dbReference type="AlphaFoldDB" id="A0A098EN57"/>
<dbReference type="GO" id="GO:0006508">
    <property type="term" value="P:proteolysis"/>
    <property type="evidence" value="ECO:0007669"/>
    <property type="project" value="InterPro"/>
</dbReference>
<dbReference type="InterPro" id="IPR032466">
    <property type="entry name" value="Metal_Hydrolase"/>
</dbReference>
<dbReference type="Pfam" id="PF01244">
    <property type="entry name" value="Peptidase_M19"/>
    <property type="match status" value="1"/>
</dbReference>
<name>A0A098EN57_9BACL</name>
<gene>
    <name evidence="1" type="ORF">BN1080_02728</name>
</gene>
<dbReference type="Gene3D" id="3.20.20.140">
    <property type="entry name" value="Metal-dependent hydrolases"/>
    <property type="match status" value="1"/>
</dbReference>
<evidence type="ECO:0000313" key="2">
    <source>
        <dbReference type="Proteomes" id="UP000043699"/>
    </source>
</evidence>
<keyword evidence="2" id="KW-1185">Reference proteome</keyword>
<dbReference type="PANTHER" id="PTHR10443:SF12">
    <property type="entry name" value="DIPEPTIDASE"/>
    <property type="match status" value="1"/>
</dbReference>